<dbReference type="AlphaFoldDB" id="A0A8A4TTA1"/>
<sequence>MLLNEEQERDLVNRLIEKGKSLLIEVGTQHRDPETGLVHTQCQVGPFVLIQHQRQKLKTGSINTNGLDLWMIDSGMAKKMLSVNYMPFHIKFFQKAGKAPWIQTFLAVDPHRPKSNLVQALAALREETGGESEP</sequence>
<dbReference type="RefSeq" id="WP_237382492.1">
    <property type="nucleotide sequence ID" value="NZ_CP071793.1"/>
</dbReference>
<name>A0A8A4TTA1_SULCO</name>
<evidence type="ECO:0000313" key="1">
    <source>
        <dbReference type="EMBL" id="QTD52384.1"/>
    </source>
</evidence>
<dbReference type="EMBL" id="CP071793">
    <property type="protein sequence ID" value="QTD52384.1"/>
    <property type="molecule type" value="Genomic_DNA"/>
</dbReference>
<proteinExistence type="predicted"/>
<organism evidence="1 2">
    <name type="scientific">Sulfidibacter corallicola</name>
    <dbReference type="NCBI Taxonomy" id="2818388"/>
    <lineage>
        <taxon>Bacteria</taxon>
        <taxon>Pseudomonadati</taxon>
        <taxon>Acidobacteriota</taxon>
        <taxon>Holophagae</taxon>
        <taxon>Acanthopleuribacterales</taxon>
        <taxon>Acanthopleuribacteraceae</taxon>
        <taxon>Sulfidibacter</taxon>
    </lineage>
</organism>
<reference evidence="1" key="1">
    <citation type="submission" date="2021-03" db="EMBL/GenBank/DDBJ databases">
        <title>Acanthopleuribacteraceae sp. M133.</title>
        <authorList>
            <person name="Wang G."/>
        </authorList>
    </citation>
    <scope>NUCLEOTIDE SEQUENCE</scope>
    <source>
        <strain evidence="1">M133</strain>
    </source>
</reference>
<evidence type="ECO:0000313" key="2">
    <source>
        <dbReference type="Proteomes" id="UP000663929"/>
    </source>
</evidence>
<dbReference type="KEGG" id="scor:J3U87_07915"/>
<gene>
    <name evidence="1" type="ORF">J3U87_07915</name>
</gene>
<accession>A0A8A4TTA1</accession>
<keyword evidence="2" id="KW-1185">Reference proteome</keyword>
<protein>
    <submittedName>
        <fullName evidence="1">Uncharacterized protein</fullName>
    </submittedName>
</protein>
<dbReference type="Proteomes" id="UP000663929">
    <property type="component" value="Chromosome"/>
</dbReference>